<dbReference type="PANTHER" id="PTHR39081:SF1">
    <property type="entry name" value="MUT7-C RNASE DOMAIN-CONTAINING PROTEIN"/>
    <property type="match status" value="1"/>
</dbReference>
<dbReference type="PANTHER" id="PTHR39081">
    <property type="entry name" value="MUT7-C DOMAIN-CONTAINING PROTEIN"/>
    <property type="match status" value="1"/>
</dbReference>
<protein>
    <recommendedName>
        <fullName evidence="1">Mut7-C RNAse domain-containing protein</fullName>
    </recommendedName>
</protein>
<dbReference type="STRING" id="1121390.SAMN02746041_00806"/>
<keyword evidence="3" id="KW-1185">Reference proteome</keyword>
<name>A0A1W1X8D6_9BACT</name>
<dbReference type="InterPro" id="IPR002782">
    <property type="entry name" value="Mut7-C_RNAse_dom"/>
</dbReference>
<organism evidence="2 3">
    <name type="scientific">Desulfacinum hydrothermale DSM 13146</name>
    <dbReference type="NCBI Taxonomy" id="1121390"/>
    <lineage>
        <taxon>Bacteria</taxon>
        <taxon>Pseudomonadati</taxon>
        <taxon>Thermodesulfobacteriota</taxon>
        <taxon>Syntrophobacteria</taxon>
        <taxon>Syntrophobacterales</taxon>
        <taxon>Syntrophobacteraceae</taxon>
        <taxon>Desulfacinum</taxon>
    </lineage>
</organism>
<proteinExistence type="predicted"/>
<evidence type="ECO:0000313" key="3">
    <source>
        <dbReference type="Proteomes" id="UP000192783"/>
    </source>
</evidence>
<accession>A0A1W1X8D6</accession>
<gene>
    <name evidence="2" type="ORF">SAMN02746041_00806</name>
</gene>
<dbReference type="Proteomes" id="UP000192783">
    <property type="component" value="Unassembled WGS sequence"/>
</dbReference>
<dbReference type="OrthoDB" id="9797655at2"/>
<dbReference type="EMBL" id="FWXF01000003">
    <property type="protein sequence ID" value="SMC20090.1"/>
    <property type="molecule type" value="Genomic_DNA"/>
</dbReference>
<dbReference type="AlphaFoldDB" id="A0A1W1X8D6"/>
<feature type="domain" description="Mut7-C RNAse" evidence="1">
    <location>
        <begin position="14"/>
        <end position="152"/>
    </location>
</feature>
<dbReference type="Pfam" id="PF01927">
    <property type="entry name" value="Mut7-C"/>
    <property type="match status" value="1"/>
</dbReference>
<evidence type="ECO:0000259" key="1">
    <source>
        <dbReference type="Pfam" id="PF01927"/>
    </source>
</evidence>
<reference evidence="2 3" key="1">
    <citation type="submission" date="2017-04" db="EMBL/GenBank/DDBJ databases">
        <authorList>
            <person name="Afonso C.L."/>
            <person name="Miller P.J."/>
            <person name="Scott M.A."/>
            <person name="Spackman E."/>
            <person name="Goraichik I."/>
            <person name="Dimitrov K.M."/>
            <person name="Suarez D.L."/>
            <person name="Swayne D.E."/>
        </authorList>
    </citation>
    <scope>NUCLEOTIDE SEQUENCE [LARGE SCALE GENOMIC DNA]</scope>
    <source>
        <strain evidence="2 3">DSM 13146</strain>
    </source>
</reference>
<sequence>MNEMGGLSSRPRLFLVDSMLGRMAKWLRILGFDAVCRRVDTLADLEHHRAQGRLVVTRNTRWKQRPGVFFITADETPEQVRELVTELGIGPEEVRLFSRCLRCNAPLQTVPKASVAHQVPDYVYETVDLFSRCPACSGIYWRGSHSERMAKQLERMTGWMVETMTQRRT</sequence>
<evidence type="ECO:0000313" key="2">
    <source>
        <dbReference type="EMBL" id="SMC20090.1"/>
    </source>
</evidence>